<feature type="transmembrane region" description="Helical" evidence="2">
    <location>
        <begin position="444"/>
        <end position="464"/>
    </location>
</feature>
<feature type="compositionally biased region" description="Low complexity" evidence="1">
    <location>
        <begin position="278"/>
        <end position="293"/>
    </location>
</feature>
<sequence>MYASTEHMLFVGLDIGGTNLKAGVIDGTTGGQLLGRAQERLPADRSPEAVVDGLVALCRGLLDEHGITWDDILYTGVGCPGQIDREAGVVIGASTFPAWHNVPLANLVQDRTGRPVTVLNDASAAASAEFASRGSQETIAVLTLGTGIGLGVVCAGRVVTGCRGLVEGGHMIVEPGPNGRLCACGQRGCLEMYASASAVAAIASERLGSGGGDLFPAPSDTPYCNGETGEEPDAVAPTTPTHGSPGISRRRGSINRSDSAVSLRIMELERRTSAEQRASAPASPSTPASAAGRRGSRLSGGGAKITAADVFSMAKKGDEVAVRVVEETCDYLGLACVNICRVLDPDAILLAGGMSKAEGLLEKVRKSFSSRGWKVLPHECEIDLAKTCVDAGVIGAAGAACCEYALSVRRPRRRPSSDCGSITEPSNGGLQGGKPGARSGWRSFLVGVGVGIGVGAAAVAVMAGRGGRSGFM</sequence>
<dbReference type="GO" id="GO:0008761">
    <property type="term" value="F:UDP-N-acetylglucosamine 2-epimerase activity"/>
    <property type="evidence" value="ECO:0007669"/>
    <property type="project" value="TreeGrafter"/>
</dbReference>
<dbReference type="Proteomes" id="UP000002630">
    <property type="component" value="Linkage Group LG08"/>
</dbReference>
<dbReference type="InterPro" id="IPR043129">
    <property type="entry name" value="ATPase_NBD"/>
</dbReference>
<accession>D8LC70</accession>
<keyword evidence="2" id="KW-0472">Membrane</keyword>
<feature type="region of interest" description="Disordered" evidence="1">
    <location>
        <begin position="412"/>
        <end position="435"/>
    </location>
</feature>
<dbReference type="OMA" id="GAPCNCG"/>
<dbReference type="GO" id="GO:0009384">
    <property type="term" value="F:N-acylmannosamine kinase activity"/>
    <property type="evidence" value="ECO:0007669"/>
    <property type="project" value="TreeGrafter"/>
</dbReference>
<dbReference type="Gene3D" id="3.30.420.40">
    <property type="match status" value="3"/>
</dbReference>
<gene>
    <name evidence="3" type="ORF">Esi_0010_0205</name>
</gene>
<dbReference type="eggNOG" id="ENOG502QUGI">
    <property type="taxonomic scope" value="Eukaryota"/>
</dbReference>
<organism evidence="3 4">
    <name type="scientific">Ectocarpus siliculosus</name>
    <name type="common">Brown alga</name>
    <name type="synonym">Conferva siliculosa</name>
    <dbReference type="NCBI Taxonomy" id="2880"/>
    <lineage>
        <taxon>Eukaryota</taxon>
        <taxon>Sar</taxon>
        <taxon>Stramenopiles</taxon>
        <taxon>Ochrophyta</taxon>
        <taxon>PX clade</taxon>
        <taxon>Phaeophyceae</taxon>
        <taxon>Ectocarpales</taxon>
        <taxon>Ectocarpaceae</taxon>
        <taxon>Ectocarpus</taxon>
    </lineage>
</organism>
<dbReference type="InterPro" id="IPR000600">
    <property type="entry name" value="ROK"/>
</dbReference>
<dbReference type="EMBL" id="FN649733">
    <property type="protein sequence ID" value="CBN79253.1"/>
    <property type="molecule type" value="Genomic_DNA"/>
</dbReference>
<dbReference type="OrthoDB" id="61890at2759"/>
<dbReference type="Pfam" id="PF00480">
    <property type="entry name" value="ROK"/>
    <property type="match status" value="2"/>
</dbReference>
<dbReference type="PANTHER" id="PTHR18964:SF149">
    <property type="entry name" value="BIFUNCTIONAL UDP-N-ACETYLGLUCOSAMINE 2-EPIMERASE_N-ACETYLMANNOSAMINE KINASE"/>
    <property type="match status" value="1"/>
</dbReference>
<protein>
    <submittedName>
        <fullName evidence="3">ROK family glucokinase</fullName>
    </submittedName>
</protein>
<name>D8LC70_ECTSI</name>
<proteinExistence type="predicted"/>
<keyword evidence="4" id="KW-1185">Reference proteome</keyword>
<feature type="region of interest" description="Disordered" evidence="1">
    <location>
        <begin position="271"/>
        <end position="300"/>
    </location>
</feature>
<feature type="compositionally biased region" description="Polar residues" evidence="1">
    <location>
        <begin position="418"/>
        <end position="428"/>
    </location>
</feature>
<dbReference type="AlphaFoldDB" id="D8LC70"/>
<evidence type="ECO:0000256" key="2">
    <source>
        <dbReference type="SAM" id="Phobius"/>
    </source>
</evidence>
<dbReference type="PANTHER" id="PTHR18964">
    <property type="entry name" value="ROK (REPRESSOR, ORF, KINASE) FAMILY"/>
    <property type="match status" value="1"/>
</dbReference>
<evidence type="ECO:0000256" key="1">
    <source>
        <dbReference type="SAM" id="MobiDB-lite"/>
    </source>
</evidence>
<evidence type="ECO:0000313" key="4">
    <source>
        <dbReference type="Proteomes" id="UP000002630"/>
    </source>
</evidence>
<feature type="region of interest" description="Disordered" evidence="1">
    <location>
        <begin position="220"/>
        <end position="257"/>
    </location>
</feature>
<dbReference type="STRING" id="2880.D8LC70"/>
<keyword evidence="2" id="KW-1133">Transmembrane helix</keyword>
<reference evidence="3 4" key="1">
    <citation type="journal article" date="2010" name="Nature">
        <title>The Ectocarpus genome and the independent evolution of multicellularity in brown algae.</title>
        <authorList>
            <person name="Cock J.M."/>
            <person name="Sterck L."/>
            <person name="Rouze P."/>
            <person name="Scornet D."/>
            <person name="Allen A.E."/>
            <person name="Amoutzias G."/>
            <person name="Anthouard V."/>
            <person name="Artiguenave F."/>
            <person name="Aury J.M."/>
            <person name="Badger J.H."/>
            <person name="Beszteri B."/>
            <person name="Billiau K."/>
            <person name="Bonnet E."/>
            <person name="Bothwell J.H."/>
            <person name="Bowler C."/>
            <person name="Boyen C."/>
            <person name="Brownlee C."/>
            <person name="Carrano C.J."/>
            <person name="Charrier B."/>
            <person name="Cho G.Y."/>
            <person name="Coelho S.M."/>
            <person name="Collen J."/>
            <person name="Corre E."/>
            <person name="Da Silva C."/>
            <person name="Delage L."/>
            <person name="Delaroque N."/>
            <person name="Dittami S.M."/>
            <person name="Doulbeau S."/>
            <person name="Elias M."/>
            <person name="Farnham G."/>
            <person name="Gachon C.M."/>
            <person name="Gschloessl B."/>
            <person name="Heesch S."/>
            <person name="Jabbari K."/>
            <person name="Jubin C."/>
            <person name="Kawai H."/>
            <person name="Kimura K."/>
            <person name="Kloareg B."/>
            <person name="Kupper F.C."/>
            <person name="Lang D."/>
            <person name="Le Bail A."/>
            <person name="Leblanc C."/>
            <person name="Lerouge P."/>
            <person name="Lohr M."/>
            <person name="Lopez P.J."/>
            <person name="Martens C."/>
            <person name="Maumus F."/>
            <person name="Michel G."/>
            <person name="Miranda-Saavedra D."/>
            <person name="Morales J."/>
            <person name="Moreau H."/>
            <person name="Motomura T."/>
            <person name="Nagasato C."/>
            <person name="Napoli C.A."/>
            <person name="Nelson D.R."/>
            <person name="Nyvall-Collen P."/>
            <person name="Peters A.F."/>
            <person name="Pommier C."/>
            <person name="Potin P."/>
            <person name="Poulain J."/>
            <person name="Quesneville H."/>
            <person name="Read B."/>
            <person name="Rensing S.A."/>
            <person name="Ritter A."/>
            <person name="Rousvoal S."/>
            <person name="Samanta M."/>
            <person name="Samson G."/>
            <person name="Schroeder D.C."/>
            <person name="Segurens B."/>
            <person name="Strittmatter M."/>
            <person name="Tonon T."/>
            <person name="Tregear J.W."/>
            <person name="Valentin K."/>
            <person name="von Dassow P."/>
            <person name="Yamagishi T."/>
            <person name="Van de Peer Y."/>
            <person name="Wincker P."/>
        </authorList>
    </citation>
    <scope>NUCLEOTIDE SEQUENCE [LARGE SCALE GENOMIC DNA]</scope>
    <source>
        <strain evidence="4">Ec32 / CCAP1310/4</strain>
    </source>
</reference>
<dbReference type="SUPFAM" id="SSF53067">
    <property type="entry name" value="Actin-like ATPase domain"/>
    <property type="match status" value="1"/>
</dbReference>
<keyword evidence="2" id="KW-0812">Transmembrane</keyword>
<dbReference type="EMBL" id="FN647683">
    <property type="protein sequence ID" value="CBN79253.1"/>
    <property type="molecule type" value="Genomic_DNA"/>
</dbReference>
<dbReference type="InParanoid" id="D8LC70"/>
<evidence type="ECO:0000313" key="3">
    <source>
        <dbReference type="EMBL" id="CBN79253.1"/>
    </source>
</evidence>